<reference evidence="2" key="1">
    <citation type="submission" date="2019-09" db="EMBL/GenBank/DDBJ databases">
        <title>Characterisation of the sponge microbiome using genome-centric metagenomics.</title>
        <authorList>
            <person name="Engelberts J.P."/>
            <person name="Robbins S.J."/>
            <person name="De Goeij J.M."/>
            <person name="Aranda M."/>
            <person name="Bell S.C."/>
            <person name="Webster N.S."/>
        </authorList>
    </citation>
    <scope>NUCLEOTIDE SEQUENCE</scope>
    <source>
        <strain evidence="2">SB0661_bin_32</strain>
    </source>
</reference>
<dbReference type="GO" id="GO:0016787">
    <property type="term" value="F:hydrolase activity"/>
    <property type="evidence" value="ECO:0007669"/>
    <property type="project" value="UniProtKB-KW"/>
</dbReference>
<gene>
    <name evidence="2" type="ORF">F4X14_11650</name>
</gene>
<organism evidence="2">
    <name type="scientific">Caldilineaceae bacterium SB0661_bin_32</name>
    <dbReference type="NCBI Taxonomy" id="2605255"/>
    <lineage>
        <taxon>Bacteria</taxon>
        <taxon>Bacillati</taxon>
        <taxon>Chloroflexota</taxon>
        <taxon>Caldilineae</taxon>
        <taxon>Caldilineales</taxon>
        <taxon>Caldilineaceae</taxon>
    </lineage>
</organism>
<sequence length="570" mass="65252">MRVSYGEGTVAEAIYLTDMSVCLPQSALSTTPQRHKWQVVEYTAEEGLAGKMAFAHALYETPPITLPLNVEGWHAFSIGFWPGVEQEHTSLVKYRLSGEAVYTVAEHYVQSPSLPGNFWDRTELVETFPRFADLTGQDLLFSKQNTAHPQTLACVAYVKLVPLMQSEVEAIQRDREQRETRRVVGMIDGEGLFHQKCPATKEELQEQIEPFRYADVGKVLWGVNLSDLTYYHSKVGRFYGTEDGVCPVLRHEHALKSHKALAEQGIVPFAAAMEYAHELDLEFHTYYRLSIVDKAQPYFFFSTETSFVRDNPDCRIVAKDGSPLMKASYAFPKVRNFMVSLMEEAMEYDIDGVHLCFTRGPEYIGYEQPVLDEFRRLYGEDARDAADDDERLYKVKASYLTEFLRAVRETADEHGKKRGRKMQVSAIFEGGKEDMRYFAYDAYTWVEEKLVDFIITNPPSDLVRLAKENGCQVYMFSTKDDKVLTMKHAYAAGMDGMAIWDINTTRPETWTIESRLGHRDEVIDLPKPERYPKMKRTRLITIHGRDFSQTVDKNVPSGWPPELLVIYTGG</sequence>
<dbReference type="Pfam" id="PF02638">
    <property type="entry name" value="GHL10"/>
    <property type="match status" value="1"/>
</dbReference>
<name>A0A6B1D8G1_9CHLR</name>
<dbReference type="EMBL" id="VXMH01000061">
    <property type="protein sequence ID" value="MYC95615.1"/>
    <property type="molecule type" value="Genomic_DNA"/>
</dbReference>
<evidence type="ECO:0000313" key="2">
    <source>
        <dbReference type="EMBL" id="MYC95615.1"/>
    </source>
</evidence>
<dbReference type="InterPro" id="IPR003790">
    <property type="entry name" value="GHL10"/>
</dbReference>
<dbReference type="AlphaFoldDB" id="A0A6B1D8G1"/>
<protein>
    <submittedName>
        <fullName evidence="2">Family 10 glycosylhydrolase</fullName>
    </submittedName>
</protein>
<comment type="caution">
    <text evidence="2">The sequence shown here is derived from an EMBL/GenBank/DDBJ whole genome shotgun (WGS) entry which is preliminary data.</text>
</comment>
<dbReference type="Gene3D" id="3.20.20.80">
    <property type="entry name" value="Glycosidases"/>
    <property type="match status" value="1"/>
</dbReference>
<keyword evidence="2" id="KW-0378">Hydrolase</keyword>
<evidence type="ECO:0000259" key="1">
    <source>
        <dbReference type="Pfam" id="PF02638"/>
    </source>
</evidence>
<accession>A0A6B1D8G1</accession>
<proteinExistence type="predicted"/>
<feature type="domain" description="Glycosyl hydrolase-like 10" evidence="1">
    <location>
        <begin position="254"/>
        <end position="456"/>
    </location>
</feature>